<gene>
    <name evidence="19" type="ORF">AVDCRST_MAG68-3715</name>
</gene>
<keyword evidence="5" id="KW-0645">Protease</keyword>
<comment type="catalytic activity">
    <reaction evidence="14">
        <text>[GlcNAc-(1-&gt;4)-Mur2Ac(oyl-L-Ala-gamma-D-Glu-L-Lys-D-Ala-D-Ala)](n)-di-trans,octa-cis-undecaprenyl diphosphate + beta-D-GlcNAc-(1-&gt;4)-Mur2Ac(oyl-L-Ala-gamma-D-Glu-L-Lys-D-Ala-D-Ala)-di-trans,octa-cis-undecaprenyl diphosphate = [GlcNAc-(1-&gt;4)-Mur2Ac(oyl-L-Ala-gamma-D-Glu-L-Lys-D-Ala-D-Ala)](n+1)-di-trans,octa-cis-undecaprenyl diphosphate + di-trans,octa-cis-undecaprenyl diphosphate + H(+)</text>
        <dbReference type="Rhea" id="RHEA:23708"/>
        <dbReference type="Rhea" id="RHEA-COMP:9602"/>
        <dbReference type="Rhea" id="RHEA-COMP:9603"/>
        <dbReference type="ChEBI" id="CHEBI:15378"/>
        <dbReference type="ChEBI" id="CHEBI:58405"/>
        <dbReference type="ChEBI" id="CHEBI:60033"/>
        <dbReference type="ChEBI" id="CHEBI:78435"/>
        <dbReference type="EC" id="2.4.99.28"/>
    </reaction>
</comment>
<evidence type="ECO:0000256" key="1">
    <source>
        <dbReference type="ARBA" id="ARBA00004752"/>
    </source>
</evidence>
<dbReference type="EC" id="3.4.-.-" evidence="19"/>
<feature type="compositionally biased region" description="Basic and acidic residues" evidence="15">
    <location>
        <begin position="675"/>
        <end position="684"/>
    </location>
</feature>
<evidence type="ECO:0000256" key="7">
    <source>
        <dbReference type="ARBA" id="ARBA00022679"/>
    </source>
</evidence>
<dbReference type="SUPFAM" id="SSF53955">
    <property type="entry name" value="Lysozyme-like"/>
    <property type="match status" value="1"/>
</dbReference>
<feature type="region of interest" description="Disordered" evidence="15">
    <location>
        <begin position="661"/>
        <end position="684"/>
    </location>
</feature>
<keyword evidence="12" id="KW-0961">Cell wall biogenesis/degradation</keyword>
<feature type="domain" description="Penicillin-binding protein transpeptidase" evidence="17">
    <location>
        <begin position="321"/>
        <end position="594"/>
    </location>
</feature>
<keyword evidence="6 19" id="KW-0328">Glycosyltransferase</keyword>
<evidence type="ECO:0000256" key="13">
    <source>
        <dbReference type="ARBA" id="ARBA00034000"/>
    </source>
</evidence>
<evidence type="ECO:0000259" key="18">
    <source>
        <dbReference type="Pfam" id="PF00912"/>
    </source>
</evidence>
<comment type="catalytic activity">
    <reaction evidence="13">
        <text>Preferential cleavage: (Ac)2-L-Lys-D-Ala-|-D-Ala. Also transpeptidation of peptidyl-alanyl moieties that are N-acyl substituents of D-alanine.</text>
        <dbReference type="EC" id="3.4.16.4"/>
    </reaction>
</comment>
<keyword evidence="10" id="KW-0573">Peptidoglycan synthesis</keyword>
<dbReference type="Pfam" id="PF00905">
    <property type="entry name" value="Transpeptidase"/>
    <property type="match status" value="1"/>
</dbReference>
<dbReference type="InterPro" id="IPR036950">
    <property type="entry name" value="PBP_transglycosylase"/>
</dbReference>
<comment type="similarity">
    <text evidence="3">In the N-terminal section; belongs to the glycosyltransferase 51 family.</text>
</comment>
<keyword evidence="11" id="KW-0511">Multifunctional enzyme</keyword>
<dbReference type="Gene3D" id="1.10.3810.10">
    <property type="entry name" value="Biosynthetic peptidoglycan transglycosylase-like"/>
    <property type="match status" value="1"/>
</dbReference>
<sequence>MINRLILSAAILIAAPAAAQEITLRTPTQSARVYARDNTLIAELGPQVRTVVAMRSLPRYVPMAFVAVEDRRFFEHAGVDPRAVARALRNTLGGDREGASTITQQLIGAMYPEQVNRQEQTAERKLREMRLALELEQRHGKERILESYLNWIYFGHGWYGIEAAARHYFGKGAAQLSIEEAAMLAALPKGPGVYSPKISPARALERRNLVLDLMAQNNVVTRAQADAAKRTPIRLAPNHGYSARPQWVIEQARQFLAQHVGPQYGTTGARIWTTIDPAAQNAADSALVRGLDRIERETWFRGPRKGAAGSVTAGGTTYLQGAMVTVDARTGEILAMVGGRNWEDSNFNRVTAARRQPGSAFKPLVYAAALEAGTTPATVMQDTALRIPLRGGQAYSPRNSDGRFRGPITVREGLVESVNTVAVQLAQGLGFQAIPGVAQRFGIRSQVQPYPSSAIGAGAVAPIEMAGAYTAFANGGMRVEPFLVRRATDGVGKVVYDGRGRGVRTLTPALAFVTTDILRDAAVRGTGREARTRLPARVPMAGKTGTTNDGTDAWYVGYTPEMVTALWVGFDRPRSIGAGAFGGTVAAPIWGEMMRATYARRRAPAPWAVPAGVVAVAADPATGHPLTGACPATAARREYFLAGTEPANACRLDRGRVVAPADSVAPDSLSPDTAASHRDTEAQR</sequence>
<dbReference type="GO" id="GO:0008955">
    <property type="term" value="F:peptidoglycan glycosyltransferase activity"/>
    <property type="evidence" value="ECO:0007669"/>
    <property type="project" value="UniProtKB-EC"/>
</dbReference>
<dbReference type="InterPro" id="IPR001460">
    <property type="entry name" value="PCN-bd_Tpept"/>
</dbReference>
<feature type="signal peptide" evidence="16">
    <location>
        <begin position="1"/>
        <end position="19"/>
    </location>
</feature>
<evidence type="ECO:0000256" key="2">
    <source>
        <dbReference type="ARBA" id="ARBA00007090"/>
    </source>
</evidence>
<evidence type="ECO:0000256" key="5">
    <source>
        <dbReference type="ARBA" id="ARBA00022670"/>
    </source>
</evidence>
<keyword evidence="16" id="KW-0732">Signal</keyword>
<dbReference type="InterPro" id="IPR050396">
    <property type="entry name" value="Glycosyltr_51/Transpeptidase"/>
</dbReference>
<evidence type="ECO:0000313" key="19">
    <source>
        <dbReference type="EMBL" id="CAA9351863.1"/>
    </source>
</evidence>
<dbReference type="AlphaFoldDB" id="A0A6J4M753"/>
<keyword evidence="9" id="KW-0133">Cell shape</keyword>
<accession>A0A6J4M753</accession>
<evidence type="ECO:0000256" key="6">
    <source>
        <dbReference type="ARBA" id="ARBA00022676"/>
    </source>
</evidence>
<evidence type="ECO:0000256" key="3">
    <source>
        <dbReference type="ARBA" id="ARBA00007739"/>
    </source>
</evidence>
<evidence type="ECO:0000256" key="4">
    <source>
        <dbReference type="ARBA" id="ARBA00022645"/>
    </source>
</evidence>
<dbReference type="GO" id="GO:0008360">
    <property type="term" value="P:regulation of cell shape"/>
    <property type="evidence" value="ECO:0007669"/>
    <property type="project" value="UniProtKB-KW"/>
</dbReference>
<proteinExistence type="inferred from homology"/>
<dbReference type="NCBIfam" id="TIGR02074">
    <property type="entry name" value="PBP_1a_fam"/>
    <property type="match status" value="1"/>
</dbReference>
<dbReference type="EMBL" id="CADCTW010000175">
    <property type="protein sequence ID" value="CAA9351863.1"/>
    <property type="molecule type" value="Genomic_DNA"/>
</dbReference>
<evidence type="ECO:0000256" key="14">
    <source>
        <dbReference type="ARBA" id="ARBA00049902"/>
    </source>
</evidence>
<dbReference type="Pfam" id="PF00912">
    <property type="entry name" value="Transgly"/>
    <property type="match status" value="1"/>
</dbReference>
<evidence type="ECO:0000256" key="12">
    <source>
        <dbReference type="ARBA" id="ARBA00023316"/>
    </source>
</evidence>
<evidence type="ECO:0000259" key="17">
    <source>
        <dbReference type="Pfam" id="PF00905"/>
    </source>
</evidence>
<dbReference type="FunFam" id="1.10.3810.10:FF:000001">
    <property type="entry name" value="Penicillin-binding protein 1A"/>
    <property type="match status" value="1"/>
</dbReference>
<dbReference type="GO" id="GO:0009002">
    <property type="term" value="F:serine-type D-Ala-D-Ala carboxypeptidase activity"/>
    <property type="evidence" value="ECO:0007669"/>
    <property type="project" value="UniProtKB-EC"/>
</dbReference>
<reference evidence="19" key="1">
    <citation type="submission" date="2020-02" db="EMBL/GenBank/DDBJ databases">
        <authorList>
            <person name="Meier V. D."/>
        </authorList>
    </citation>
    <scope>NUCLEOTIDE SEQUENCE</scope>
    <source>
        <strain evidence="19">AVDCRST_MAG68</strain>
    </source>
</reference>
<dbReference type="PANTHER" id="PTHR32282:SF33">
    <property type="entry name" value="PEPTIDOGLYCAN GLYCOSYLTRANSFERASE"/>
    <property type="match status" value="1"/>
</dbReference>
<dbReference type="GO" id="GO:0071555">
    <property type="term" value="P:cell wall organization"/>
    <property type="evidence" value="ECO:0007669"/>
    <property type="project" value="UniProtKB-KW"/>
</dbReference>
<dbReference type="GO" id="GO:0030288">
    <property type="term" value="C:outer membrane-bounded periplasmic space"/>
    <property type="evidence" value="ECO:0007669"/>
    <property type="project" value="TreeGrafter"/>
</dbReference>
<name>A0A6J4M753_9BACT</name>
<dbReference type="GO" id="GO:0008658">
    <property type="term" value="F:penicillin binding"/>
    <property type="evidence" value="ECO:0007669"/>
    <property type="project" value="InterPro"/>
</dbReference>
<evidence type="ECO:0000256" key="11">
    <source>
        <dbReference type="ARBA" id="ARBA00023268"/>
    </source>
</evidence>
<protein>
    <submittedName>
        <fullName evidence="19">Multimodular transpeptidase-transglycosylase</fullName>
        <ecNumber evidence="19">2.4.1.129</ecNumber>
        <ecNumber evidence="19">3.4.-.-</ecNumber>
    </submittedName>
</protein>
<dbReference type="Gene3D" id="3.40.710.10">
    <property type="entry name" value="DD-peptidase/beta-lactamase superfamily"/>
    <property type="match status" value="1"/>
</dbReference>
<evidence type="ECO:0000256" key="9">
    <source>
        <dbReference type="ARBA" id="ARBA00022960"/>
    </source>
</evidence>
<dbReference type="SUPFAM" id="SSF56601">
    <property type="entry name" value="beta-lactamase/transpeptidase-like"/>
    <property type="match status" value="1"/>
</dbReference>
<keyword evidence="7 19" id="KW-0808">Transferase</keyword>
<dbReference type="PANTHER" id="PTHR32282">
    <property type="entry name" value="BINDING PROTEIN TRANSPEPTIDASE, PUTATIVE-RELATED"/>
    <property type="match status" value="1"/>
</dbReference>
<comment type="pathway">
    <text evidence="1">Cell wall biogenesis; peptidoglycan biosynthesis.</text>
</comment>
<dbReference type="EC" id="2.4.1.129" evidence="19"/>
<evidence type="ECO:0000256" key="15">
    <source>
        <dbReference type="SAM" id="MobiDB-lite"/>
    </source>
</evidence>
<dbReference type="GO" id="GO:0006508">
    <property type="term" value="P:proteolysis"/>
    <property type="evidence" value="ECO:0007669"/>
    <property type="project" value="UniProtKB-KW"/>
</dbReference>
<dbReference type="GO" id="GO:0009252">
    <property type="term" value="P:peptidoglycan biosynthetic process"/>
    <property type="evidence" value="ECO:0007669"/>
    <property type="project" value="UniProtKB-KW"/>
</dbReference>
<dbReference type="InterPro" id="IPR023346">
    <property type="entry name" value="Lysozyme-like_dom_sf"/>
</dbReference>
<organism evidence="19">
    <name type="scientific">uncultured Gemmatimonadota bacterium</name>
    <dbReference type="NCBI Taxonomy" id="203437"/>
    <lineage>
        <taxon>Bacteria</taxon>
        <taxon>Pseudomonadati</taxon>
        <taxon>Gemmatimonadota</taxon>
        <taxon>environmental samples</taxon>
    </lineage>
</organism>
<feature type="chain" id="PRO_5026703451" evidence="16">
    <location>
        <begin position="20"/>
        <end position="684"/>
    </location>
</feature>
<evidence type="ECO:0000256" key="8">
    <source>
        <dbReference type="ARBA" id="ARBA00022801"/>
    </source>
</evidence>
<dbReference type="InterPro" id="IPR001264">
    <property type="entry name" value="Glyco_trans_51"/>
</dbReference>
<comment type="similarity">
    <text evidence="2">In the C-terminal section; belongs to the transpeptidase family.</text>
</comment>
<evidence type="ECO:0000256" key="16">
    <source>
        <dbReference type="SAM" id="SignalP"/>
    </source>
</evidence>
<keyword evidence="8 19" id="KW-0378">Hydrolase</keyword>
<evidence type="ECO:0000256" key="10">
    <source>
        <dbReference type="ARBA" id="ARBA00022984"/>
    </source>
</evidence>
<keyword evidence="4" id="KW-0121">Carboxypeptidase</keyword>
<feature type="domain" description="Glycosyl transferase family 51" evidence="18">
    <location>
        <begin position="38"/>
        <end position="214"/>
    </location>
</feature>
<dbReference type="InterPro" id="IPR012338">
    <property type="entry name" value="Beta-lactam/transpept-like"/>
</dbReference>